<evidence type="ECO:0000256" key="1">
    <source>
        <dbReference type="ARBA" id="ARBA00004123"/>
    </source>
</evidence>
<keyword evidence="4" id="KW-0347">Helicase</keyword>
<dbReference type="GO" id="GO:0005524">
    <property type="term" value="F:ATP binding"/>
    <property type="evidence" value="ECO:0007669"/>
    <property type="project" value="UniProtKB-KW"/>
</dbReference>
<keyword evidence="3" id="KW-0378">Hydrolase</keyword>
<gene>
    <name evidence="10" type="primary">RAD54</name>
    <name evidence="10" type="ORF">QJS10_CPA06g01901</name>
</gene>
<reference evidence="10" key="1">
    <citation type="journal article" date="2023" name="Nat. Commun.">
        <title>Diploid and tetraploid genomes of Acorus and the evolution of monocots.</title>
        <authorList>
            <person name="Ma L."/>
            <person name="Liu K.W."/>
            <person name="Li Z."/>
            <person name="Hsiao Y.Y."/>
            <person name="Qi Y."/>
            <person name="Fu T."/>
            <person name="Tang G.D."/>
            <person name="Zhang D."/>
            <person name="Sun W.H."/>
            <person name="Liu D.K."/>
            <person name="Li Y."/>
            <person name="Chen G.Z."/>
            <person name="Liu X.D."/>
            <person name="Liao X.Y."/>
            <person name="Jiang Y.T."/>
            <person name="Yu X."/>
            <person name="Hao Y."/>
            <person name="Huang J."/>
            <person name="Zhao X.W."/>
            <person name="Ke S."/>
            <person name="Chen Y.Y."/>
            <person name="Wu W.L."/>
            <person name="Hsu J.L."/>
            <person name="Lin Y.F."/>
            <person name="Huang M.D."/>
            <person name="Li C.Y."/>
            <person name="Huang L."/>
            <person name="Wang Z.W."/>
            <person name="Zhao X."/>
            <person name="Zhong W.Y."/>
            <person name="Peng D.H."/>
            <person name="Ahmad S."/>
            <person name="Lan S."/>
            <person name="Zhang J.S."/>
            <person name="Tsai W.C."/>
            <person name="Van de Peer Y."/>
            <person name="Liu Z.J."/>
        </authorList>
    </citation>
    <scope>NUCLEOTIDE SEQUENCE</scope>
    <source>
        <strain evidence="10">CP</strain>
    </source>
</reference>
<dbReference type="Pfam" id="PF00176">
    <property type="entry name" value="SNF2-rel_dom"/>
    <property type="match status" value="1"/>
</dbReference>
<proteinExistence type="predicted"/>
<dbReference type="InterPro" id="IPR038718">
    <property type="entry name" value="SNF2-like_sf"/>
</dbReference>
<dbReference type="InterPro" id="IPR014001">
    <property type="entry name" value="Helicase_ATP-bd"/>
</dbReference>
<comment type="subcellular location">
    <subcellularLocation>
        <location evidence="1">Nucleus</location>
    </subcellularLocation>
</comment>
<dbReference type="CDD" id="cd18793">
    <property type="entry name" value="SF2_C_SNF"/>
    <property type="match status" value="1"/>
</dbReference>
<dbReference type="SUPFAM" id="SSF52540">
    <property type="entry name" value="P-loop containing nucleoside triphosphate hydrolases"/>
    <property type="match status" value="2"/>
</dbReference>
<dbReference type="Proteomes" id="UP001180020">
    <property type="component" value="Unassembled WGS sequence"/>
</dbReference>
<feature type="region of interest" description="Disordered" evidence="7">
    <location>
        <begin position="379"/>
        <end position="425"/>
    </location>
</feature>
<dbReference type="InterPro" id="IPR001650">
    <property type="entry name" value="Helicase_C-like"/>
</dbReference>
<dbReference type="GO" id="GO:0080188">
    <property type="term" value="P:gene silencing by siRNA-directed DNA methylation"/>
    <property type="evidence" value="ECO:0007669"/>
    <property type="project" value="InterPro"/>
</dbReference>
<keyword evidence="2" id="KW-0547">Nucleotide-binding</keyword>
<protein>
    <submittedName>
        <fullName evidence="10">DNA repair and recombination protein RAD54</fullName>
    </submittedName>
</protein>
<keyword evidence="5" id="KW-0067">ATP-binding</keyword>
<accession>A0AAV9ENA6</accession>
<dbReference type="PROSITE" id="PS51192">
    <property type="entry name" value="HELICASE_ATP_BIND_1"/>
    <property type="match status" value="1"/>
</dbReference>
<evidence type="ECO:0000259" key="9">
    <source>
        <dbReference type="PROSITE" id="PS51194"/>
    </source>
</evidence>
<evidence type="ECO:0000313" key="10">
    <source>
        <dbReference type="EMBL" id="KAK1314454.1"/>
    </source>
</evidence>
<evidence type="ECO:0000256" key="4">
    <source>
        <dbReference type="ARBA" id="ARBA00022806"/>
    </source>
</evidence>
<dbReference type="EMBL" id="JAUJYO010000006">
    <property type="protein sequence ID" value="KAK1314454.1"/>
    <property type="molecule type" value="Genomic_DNA"/>
</dbReference>
<feature type="domain" description="Helicase ATP-binding" evidence="8">
    <location>
        <begin position="559"/>
        <end position="736"/>
    </location>
</feature>
<evidence type="ECO:0000256" key="5">
    <source>
        <dbReference type="ARBA" id="ARBA00022840"/>
    </source>
</evidence>
<dbReference type="GO" id="GO:0016787">
    <property type="term" value="F:hydrolase activity"/>
    <property type="evidence" value="ECO:0007669"/>
    <property type="project" value="UniProtKB-KW"/>
</dbReference>
<dbReference type="SMART" id="SM00487">
    <property type="entry name" value="DEXDc"/>
    <property type="match status" value="1"/>
</dbReference>
<dbReference type="AlphaFoldDB" id="A0AAV9ENA6"/>
<dbReference type="Gene3D" id="3.40.50.10810">
    <property type="entry name" value="Tandem AAA-ATPase domain"/>
    <property type="match status" value="1"/>
</dbReference>
<keyword evidence="6" id="KW-0539">Nucleus</keyword>
<sequence length="1085" mass="120626">MAQVGYKRLKLSSDNTFPRQPPYLNGYRSMPSSRVVNYSDPFVLSNQLEELDGGKYGSVTKELEALCGQRRKLMDMLLVDSPRTSTVEPSMDLPTGRRRSIPECDKPNNDIVIILDGDPDEEVAAPVNDQGLNLSHASGGEVTGFSCDPVEETKNSILIVNSKSAGQVNEFGSGAVSGVSCDPEVEVKSNAPTINIDSAEGVSMFGSGTTEGVSCDPSVEGNINIPTINIESVRKVNGFGSGAVASVTCGLGDEGKAIIPIINIDSDDEEGSDLRIPGKAVGGEINGFKEWLKSEVQKRVTSHSNELEYNSNLLVHEPYAVLGDFVSCNYGVVQETYQPTVQYESINLGGPAARDPGQVVTVKDRGHLKIENTDFVHYSRKSKKRGNGEMIKERKIDAEAEPSPSVESPDHSFSPETQGADDVEDDGLDDLWRECSLAMEYTKDSTANDTVVVQKGEEECNHSCLLKDDLGYVCRICGVIQKSIETIFDFQWIKGTKTSTRTYAYGSQNTKELDQNESQIFGLKEFDNELAGADISVHPRHSKQMRSHQIEGFNFLVRNLVSDPPGGCILAHAPGSGKTFMMISFIQSFLAKYPHARPLIVLPKGILATWKKEFDRWQVEEIPIFDLYAVKLRSQQLEVLDRWIEVKSILFCGYKQFSTIVCGSTSCKTTAACRERLLKVPSLLIIDEGHTPRNEDTDVLDSLAKVQTRCKVVLSGTLFQNHVKEVFNILNLVRPRFTKTDSSRAIINRIMSKVQINRKQCKSGADAVFFDSVEDTLKIDGDLKRKIAVIQDLRELTRNVLHYYKGDFLEELPGLIDYTVFLNLSPKQKDAIRKLDVFEKFKRSAVGGAVYMHPCLKEMSMNAAENRDKGNTVIDTKIGEILTRMDIKDGVKTKFVLSLLSLCESSGEKLLVFSAYLLPLKFLERLVAIRKGWRTGKEMFVISGDSSADYRETAMDLFNNSSEAKILFGSIKACGEGISLVGASRVVILDVHLNPSVTRQAIGRAFRPGQTKKVYVYRLVAAESPEEEDQKTSLKKELTSKMWFEWSEHSSNQNFQMDEVSVDDCEDVFMESPVLREDIKVLHRR</sequence>
<dbReference type="GO" id="GO:0005634">
    <property type="term" value="C:nucleus"/>
    <property type="evidence" value="ECO:0007669"/>
    <property type="project" value="UniProtKB-SubCell"/>
</dbReference>
<evidence type="ECO:0000256" key="3">
    <source>
        <dbReference type="ARBA" id="ARBA00022801"/>
    </source>
</evidence>
<dbReference type="PROSITE" id="PS51194">
    <property type="entry name" value="HELICASE_CTER"/>
    <property type="match status" value="1"/>
</dbReference>
<feature type="compositionally biased region" description="Basic and acidic residues" evidence="7">
    <location>
        <begin position="386"/>
        <end position="398"/>
    </location>
</feature>
<dbReference type="InterPro" id="IPR049730">
    <property type="entry name" value="SNF2/RAD54-like_C"/>
</dbReference>
<dbReference type="SMART" id="SM00490">
    <property type="entry name" value="HELICc"/>
    <property type="match status" value="1"/>
</dbReference>
<dbReference type="PANTHER" id="PTHR45821:SF1">
    <property type="entry name" value="ATP-DEPENDENT HELICASE FAMILY PROTEIN-RELATED"/>
    <property type="match status" value="1"/>
</dbReference>
<dbReference type="InterPro" id="IPR027417">
    <property type="entry name" value="P-loop_NTPase"/>
</dbReference>
<evidence type="ECO:0000259" key="8">
    <source>
        <dbReference type="PROSITE" id="PS51192"/>
    </source>
</evidence>
<evidence type="ECO:0000256" key="6">
    <source>
        <dbReference type="ARBA" id="ARBA00023242"/>
    </source>
</evidence>
<evidence type="ECO:0000256" key="7">
    <source>
        <dbReference type="SAM" id="MobiDB-lite"/>
    </source>
</evidence>
<evidence type="ECO:0000256" key="2">
    <source>
        <dbReference type="ARBA" id="ARBA00022741"/>
    </source>
</evidence>
<dbReference type="InterPro" id="IPR044567">
    <property type="entry name" value="CLSY/DRD1"/>
</dbReference>
<feature type="domain" description="Helicase C-terminal" evidence="9">
    <location>
        <begin position="895"/>
        <end position="1063"/>
    </location>
</feature>
<evidence type="ECO:0000313" key="11">
    <source>
        <dbReference type="Proteomes" id="UP001180020"/>
    </source>
</evidence>
<organism evidence="10 11">
    <name type="scientific">Acorus calamus</name>
    <name type="common">Sweet flag</name>
    <dbReference type="NCBI Taxonomy" id="4465"/>
    <lineage>
        <taxon>Eukaryota</taxon>
        <taxon>Viridiplantae</taxon>
        <taxon>Streptophyta</taxon>
        <taxon>Embryophyta</taxon>
        <taxon>Tracheophyta</taxon>
        <taxon>Spermatophyta</taxon>
        <taxon>Magnoliopsida</taxon>
        <taxon>Liliopsida</taxon>
        <taxon>Acoraceae</taxon>
        <taxon>Acorus</taxon>
    </lineage>
</organism>
<reference evidence="10" key="2">
    <citation type="submission" date="2023-06" db="EMBL/GenBank/DDBJ databases">
        <authorList>
            <person name="Ma L."/>
            <person name="Liu K.-W."/>
            <person name="Li Z."/>
            <person name="Hsiao Y.-Y."/>
            <person name="Qi Y."/>
            <person name="Fu T."/>
            <person name="Tang G."/>
            <person name="Zhang D."/>
            <person name="Sun W.-H."/>
            <person name="Liu D.-K."/>
            <person name="Li Y."/>
            <person name="Chen G.-Z."/>
            <person name="Liu X.-D."/>
            <person name="Liao X.-Y."/>
            <person name="Jiang Y.-T."/>
            <person name="Yu X."/>
            <person name="Hao Y."/>
            <person name="Huang J."/>
            <person name="Zhao X.-W."/>
            <person name="Ke S."/>
            <person name="Chen Y.-Y."/>
            <person name="Wu W.-L."/>
            <person name="Hsu J.-L."/>
            <person name="Lin Y.-F."/>
            <person name="Huang M.-D."/>
            <person name="Li C.-Y."/>
            <person name="Huang L."/>
            <person name="Wang Z.-W."/>
            <person name="Zhao X."/>
            <person name="Zhong W.-Y."/>
            <person name="Peng D.-H."/>
            <person name="Ahmad S."/>
            <person name="Lan S."/>
            <person name="Zhang J.-S."/>
            <person name="Tsai W.-C."/>
            <person name="Van De Peer Y."/>
            <person name="Liu Z.-J."/>
        </authorList>
    </citation>
    <scope>NUCLEOTIDE SEQUENCE</scope>
    <source>
        <strain evidence="10">CP</strain>
        <tissue evidence="10">Leaves</tissue>
    </source>
</reference>
<keyword evidence="11" id="KW-1185">Reference proteome</keyword>
<dbReference type="GO" id="GO:0004386">
    <property type="term" value="F:helicase activity"/>
    <property type="evidence" value="ECO:0007669"/>
    <property type="project" value="UniProtKB-KW"/>
</dbReference>
<dbReference type="InterPro" id="IPR000330">
    <property type="entry name" value="SNF2_N"/>
</dbReference>
<comment type="caution">
    <text evidence="10">The sequence shown here is derived from an EMBL/GenBank/DDBJ whole genome shotgun (WGS) entry which is preliminary data.</text>
</comment>
<dbReference type="Pfam" id="PF00271">
    <property type="entry name" value="Helicase_C"/>
    <property type="match status" value="1"/>
</dbReference>
<dbReference type="PANTHER" id="PTHR45821">
    <property type="entry name" value="SNF2 DOMAIN-CONTAINING PROTEIN CLASSY 2-RELATED"/>
    <property type="match status" value="1"/>
</dbReference>
<name>A0AAV9ENA6_ACOCL</name>
<dbReference type="Gene3D" id="3.40.50.300">
    <property type="entry name" value="P-loop containing nucleotide triphosphate hydrolases"/>
    <property type="match status" value="1"/>
</dbReference>